<dbReference type="OrthoDB" id="5348560at2"/>
<dbReference type="Proteomes" id="UP000262582">
    <property type="component" value="Chromosome"/>
</dbReference>
<dbReference type="RefSeq" id="WP_118916651.1">
    <property type="nucleotide sequence ID" value="NZ_CP032097.1"/>
</dbReference>
<keyword evidence="1" id="KW-0472">Membrane</keyword>
<organism evidence="3 5">
    <name type="scientific">Arcobacter ellisii</name>
    <dbReference type="NCBI Taxonomy" id="913109"/>
    <lineage>
        <taxon>Bacteria</taxon>
        <taxon>Pseudomonadati</taxon>
        <taxon>Campylobacterota</taxon>
        <taxon>Epsilonproteobacteria</taxon>
        <taxon>Campylobacterales</taxon>
        <taxon>Arcobacteraceae</taxon>
        <taxon>Arcobacter</taxon>
    </lineage>
</organism>
<evidence type="ECO:0000313" key="3">
    <source>
        <dbReference type="EMBL" id="RXI31121.1"/>
    </source>
</evidence>
<dbReference type="EMBL" id="CP032097">
    <property type="protein sequence ID" value="AXX94422.1"/>
    <property type="molecule type" value="Genomic_DNA"/>
</dbReference>
<reference evidence="3 5" key="1">
    <citation type="submission" date="2017-09" db="EMBL/GenBank/DDBJ databases">
        <title>Genomics of the genus Arcobacter.</title>
        <authorList>
            <person name="Perez-Cataluna A."/>
            <person name="Figueras M.J."/>
            <person name="Salas-Masso N."/>
        </authorList>
    </citation>
    <scope>NUCLEOTIDE SEQUENCE [LARGE SCALE GENOMIC DNA]</scope>
    <source>
        <strain evidence="3 5">CECT 7837</strain>
    </source>
</reference>
<feature type="transmembrane region" description="Helical" evidence="1">
    <location>
        <begin position="6"/>
        <end position="27"/>
    </location>
</feature>
<dbReference type="Proteomes" id="UP000290588">
    <property type="component" value="Unassembled WGS sequence"/>
</dbReference>
<accession>A0A347U6E4</accession>
<dbReference type="EMBL" id="NXIG01000005">
    <property type="protein sequence ID" value="RXI31121.1"/>
    <property type="molecule type" value="Genomic_DNA"/>
</dbReference>
<protein>
    <recommendedName>
        <fullName evidence="6">Prepilin-type N-terminal cleavage/methylation domain-containing protein</fullName>
    </recommendedName>
</protein>
<keyword evidence="1" id="KW-0812">Transmembrane</keyword>
<keyword evidence="4" id="KW-1185">Reference proteome</keyword>
<name>A0A347U6E4_9BACT</name>
<reference evidence="2 4" key="2">
    <citation type="submission" date="2018-08" db="EMBL/GenBank/DDBJ databases">
        <title>Complete genome of the Arcobacter ellisii type strain LMG 26155.</title>
        <authorList>
            <person name="Miller W.G."/>
            <person name="Yee E."/>
            <person name="Bono J.L."/>
        </authorList>
    </citation>
    <scope>NUCLEOTIDE SEQUENCE [LARGE SCALE GENOMIC DNA]</scope>
    <source>
        <strain evidence="2 4">LMG 26155</strain>
    </source>
</reference>
<dbReference type="AlphaFoldDB" id="A0A347U6E4"/>
<evidence type="ECO:0000256" key="1">
    <source>
        <dbReference type="SAM" id="Phobius"/>
    </source>
</evidence>
<dbReference type="KEGG" id="aell:AELL_0742"/>
<proteinExistence type="predicted"/>
<evidence type="ECO:0000313" key="4">
    <source>
        <dbReference type="Proteomes" id="UP000262582"/>
    </source>
</evidence>
<evidence type="ECO:0008006" key="6">
    <source>
        <dbReference type="Google" id="ProtNLM"/>
    </source>
</evidence>
<keyword evidence="1" id="KW-1133">Transmembrane helix</keyword>
<sequence length="113" mass="13557">MKNSFSLFEIILTLIISSIVIIYSTIFTKEIILQNKQTQQIEIDKINFLATKIFFEKHKNELDKFSFENNNLYFENNLLLKDVKEFTLNKNLEKISIYINLKNNIIQKWEFSL</sequence>
<evidence type="ECO:0000313" key="2">
    <source>
        <dbReference type="EMBL" id="AXX94422.1"/>
    </source>
</evidence>
<evidence type="ECO:0000313" key="5">
    <source>
        <dbReference type="Proteomes" id="UP000290588"/>
    </source>
</evidence>
<gene>
    <name evidence="2" type="ORF">AELL_0742</name>
    <name evidence="3" type="ORF">CP962_06580</name>
</gene>